<dbReference type="CDD" id="cd01300">
    <property type="entry name" value="YtcJ_like"/>
    <property type="match status" value="1"/>
</dbReference>
<dbReference type="RefSeq" id="WP_388006568.1">
    <property type="nucleotide sequence ID" value="NZ_JBHUEE010000005.1"/>
</dbReference>
<gene>
    <name evidence="2" type="ORF">ACFSE6_11095</name>
</gene>
<dbReference type="InterPro" id="IPR011059">
    <property type="entry name" value="Metal-dep_hydrolase_composite"/>
</dbReference>
<dbReference type="SUPFAM" id="SSF51556">
    <property type="entry name" value="Metallo-dependent hydrolases"/>
    <property type="match status" value="1"/>
</dbReference>
<dbReference type="Gene3D" id="3.20.20.140">
    <property type="entry name" value="Metal-dependent hydrolases"/>
    <property type="match status" value="1"/>
</dbReference>
<accession>A0ABW4L5E3</accession>
<evidence type="ECO:0000259" key="1">
    <source>
        <dbReference type="Pfam" id="PF07969"/>
    </source>
</evidence>
<dbReference type="SUPFAM" id="SSF51338">
    <property type="entry name" value="Composite domain of metallo-dependent hydrolases"/>
    <property type="match status" value="1"/>
</dbReference>
<name>A0ABW4L5E3_9MICO</name>
<organism evidence="2 3">
    <name type="scientific">Georgenia deserti</name>
    <dbReference type="NCBI Taxonomy" id="2093781"/>
    <lineage>
        <taxon>Bacteria</taxon>
        <taxon>Bacillati</taxon>
        <taxon>Actinomycetota</taxon>
        <taxon>Actinomycetes</taxon>
        <taxon>Micrococcales</taxon>
        <taxon>Bogoriellaceae</taxon>
        <taxon>Georgenia</taxon>
    </lineage>
</organism>
<dbReference type="Pfam" id="PF07969">
    <property type="entry name" value="Amidohydro_3"/>
    <property type="match status" value="1"/>
</dbReference>
<dbReference type="InterPro" id="IPR013108">
    <property type="entry name" value="Amidohydro_3"/>
</dbReference>
<dbReference type="InterPro" id="IPR032466">
    <property type="entry name" value="Metal_Hydrolase"/>
</dbReference>
<dbReference type="GO" id="GO:0016787">
    <property type="term" value="F:hydrolase activity"/>
    <property type="evidence" value="ECO:0007669"/>
    <property type="project" value="UniProtKB-KW"/>
</dbReference>
<dbReference type="PROSITE" id="PS51318">
    <property type="entry name" value="TAT"/>
    <property type="match status" value="1"/>
</dbReference>
<sequence>MTERSKHVGRRHFLQGAGAGVALSALGGTGAVASPGSGRGNGRGIGHNKADLLLYNGSVLTMDGRFAPHEAIAIKDGQVLAVGRTRELRRFTNSRTESVNLRGRTVIPGVNDAHFHPMSLGTNQPPLTLDLSRDAVTSIADIRDLVAQAAQDKEPGDWIRGFGWDQGYLAEGRYPTRHDFDDVSPDNPIALREWSGHALLVNTRALELAGITRDTVPPPGGEIVKDGDGEPTGLLFEGAAGLVEVPDFTDDEKRLGMTTAVDLMHRHGITSVTDAGIGLDSVALYQDMLGAGEIRQRFTIMIAASSAGDLRQTLTTARELDTDPSWLNVSQVKIFADGVPTQARTAWVSEPYVGGGTGGLTLPGGSVEEQLEILNDWVMTAHDMGFQVGTHATGDRTINAVVDAYAVAVDELGGRDLRHYVIHGDLTTPEDLRRMADYGFGASFNPQIKRSLSHQLVDIIGRERADYQWPYRTALDTGVHVGSASDAPVVGFPNFREGLAAMLTRKSLATGEVFGADEIISLEESLATYTTAGAWQDHAEAWKGALSEGMAADLVVLDGDLLDTPSEEIVDLPVGMTVVGGDVVYDTASDTSTDTAATTTAAAAASGLHTYMTKGCCHV</sequence>
<evidence type="ECO:0000313" key="3">
    <source>
        <dbReference type="Proteomes" id="UP001597277"/>
    </source>
</evidence>
<dbReference type="PANTHER" id="PTHR22642">
    <property type="entry name" value="IMIDAZOLONEPROPIONASE"/>
    <property type="match status" value="1"/>
</dbReference>
<dbReference type="EMBL" id="JBHUEE010000005">
    <property type="protein sequence ID" value="MFD1718384.1"/>
    <property type="molecule type" value="Genomic_DNA"/>
</dbReference>
<dbReference type="Gene3D" id="2.30.40.10">
    <property type="entry name" value="Urease, subunit C, domain 1"/>
    <property type="match status" value="1"/>
</dbReference>
<comment type="caution">
    <text evidence="2">The sequence shown here is derived from an EMBL/GenBank/DDBJ whole genome shotgun (WGS) entry which is preliminary data.</text>
</comment>
<dbReference type="Gene3D" id="3.10.310.70">
    <property type="match status" value="1"/>
</dbReference>
<dbReference type="InterPro" id="IPR033932">
    <property type="entry name" value="YtcJ-like"/>
</dbReference>
<dbReference type="Proteomes" id="UP001597277">
    <property type="component" value="Unassembled WGS sequence"/>
</dbReference>
<dbReference type="EC" id="3.5.-.-" evidence="2"/>
<dbReference type="InterPro" id="IPR006311">
    <property type="entry name" value="TAT_signal"/>
</dbReference>
<proteinExistence type="predicted"/>
<reference evidence="3" key="1">
    <citation type="journal article" date="2019" name="Int. J. Syst. Evol. Microbiol.">
        <title>The Global Catalogue of Microorganisms (GCM) 10K type strain sequencing project: providing services to taxonomists for standard genome sequencing and annotation.</title>
        <authorList>
            <consortium name="The Broad Institute Genomics Platform"/>
            <consortium name="The Broad Institute Genome Sequencing Center for Infectious Disease"/>
            <person name="Wu L."/>
            <person name="Ma J."/>
        </authorList>
    </citation>
    <scope>NUCLEOTIDE SEQUENCE [LARGE SCALE GENOMIC DNA]</scope>
    <source>
        <strain evidence="3">JCM 17130</strain>
    </source>
</reference>
<keyword evidence="2" id="KW-0378">Hydrolase</keyword>
<evidence type="ECO:0000313" key="2">
    <source>
        <dbReference type="EMBL" id="MFD1718384.1"/>
    </source>
</evidence>
<dbReference type="PANTHER" id="PTHR22642:SF2">
    <property type="entry name" value="PROTEIN LONG AFTER FAR-RED 3"/>
    <property type="match status" value="1"/>
</dbReference>
<keyword evidence="3" id="KW-1185">Reference proteome</keyword>
<protein>
    <submittedName>
        <fullName evidence="2">Amidohydrolase</fullName>
        <ecNumber evidence="2">3.5.-.-</ecNumber>
    </submittedName>
</protein>
<feature type="domain" description="Amidohydrolase 3" evidence="1">
    <location>
        <begin position="99"/>
        <end position="585"/>
    </location>
</feature>